<sequence>MEVDEKFVFEHHETVDKNEQINLDMSFQLEDLKVNDPSDTMEIEEQSFSEDYKIIDSKSRKIRNHFLCALEFDNITDSNQISSQAQLINDLIKGLPFITMNNKDISVRLKSTTEYTVQAFDSVYTRTHTTGDGNCLYSSLSILNIGSEKLTHSMRLLAVNAMLNDSDYFQRLCQVLHYTFEEQLKKTATDTKWSGEVQIQALSIALSHPIYAYTKFASNPNNGHYIPSNISLQELIDRFNKRTAGYHLKYMGYKSDMNKLGFCVYYNGIHYDALLPFRNNPQ</sequence>
<dbReference type="Pfam" id="PF02338">
    <property type="entry name" value="OTU"/>
    <property type="match status" value="1"/>
</dbReference>
<accession>A0A814QD56</accession>
<dbReference type="AlphaFoldDB" id="A0A814QD56"/>
<dbReference type="InterPro" id="IPR003323">
    <property type="entry name" value="OTU_dom"/>
</dbReference>
<proteinExistence type="predicted"/>
<feature type="domain" description="OTU" evidence="1">
    <location>
        <begin position="124"/>
        <end position="277"/>
    </location>
</feature>
<protein>
    <recommendedName>
        <fullName evidence="1">OTU domain-containing protein</fullName>
    </recommendedName>
</protein>
<dbReference type="Gene3D" id="3.90.70.80">
    <property type="match status" value="1"/>
</dbReference>
<dbReference type="PROSITE" id="PS50802">
    <property type="entry name" value="OTU"/>
    <property type="match status" value="1"/>
</dbReference>
<dbReference type="EMBL" id="CAJNOE010000283">
    <property type="protein sequence ID" value="CAF1117666.1"/>
    <property type="molecule type" value="Genomic_DNA"/>
</dbReference>
<evidence type="ECO:0000313" key="3">
    <source>
        <dbReference type="Proteomes" id="UP000663860"/>
    </source>
</evidence>
<evidence type="ECO:0000259" key="1">
    <source>
        <dbReference type="PROSITE" id="PS50802"/>
    </source>
</evidence>
<reference evidence="2" key="1">
    <citation type="submission" date="2021-02" db="EMBL/GenBank/DDBJ databases">
        <authorList>
            <person name="Nowell W R."/>
        </authorList>
    </citation>
    <scope>NUCLEOTIDE SEQUENCE</scope>
</reference>
<name>A0A814QD56_9BILA</name>
<comment type="caution">
    <text evidence="2">The sequence shown here is derived from an EMBL/GenBank/DDBJ whole genome shotgun (WGS) entry which is preliminary data.</text>
</comment>
<gene>
    <name evidence="2" type="ORF">IZO911_LOCUS23959</name>
</gene>
<dbReference type="Proteomes" id="UP000663860">
    <property type="component" value="Unassembled WGS sequence"/>
</dbReference>
<dbReference type="SUPFAM" id="SSF54001">
    <property type="entry name" value="Cysteine proteinases"/>
    <property type="match status" value="1"/>
</dbReference>
<dbReference type="InterPro" id="IPR038765">
    <property type="entry name" value="Papain-like_cys_pep_sf"/>
</dbReference>
<organism evidence="2 3">
    <name type="scientific">Adineta steineri</name>
    <dbReference type="NCBI Taxonomy" id="433720"/>
    <lineage>
        <taxon>Eukaryota</taxon>
        <taxon>Metazoa</taxon>
        <taxon>Spiralia</taxon>
        <taxon>Gnathifera</taxon>
        <taxon>Rotifera</taxon>
        <taxon>Eurotatoria</taxon>
        <taxon>Bdelloidea</taxon>
        <taxon>Adinetida</taxon>
        <taxon>Adinetidae</taxon>
        <taxon>Adineta</taxon>
    </lineage>
</organism>
<evidence type="ECO:0000313" key="2">
    <source>
        <dbReference type="EMBL" id="CAF1117666.1"/>
    </source>
</evidence>